<dbReference type="InterPro" id="IPR031347">
    <property type="entry name" value="AmpE"/>
</dbReference>
<feature type="transmembrane region" description="Helical" evidence="1">
    <location>
        <begin position="159"/>
        <end position="177"/>
    </location>
</feature>
<feature type="transmembrane region" description="Helical" evidence="1">
    <location>
        <begin position="48"/>
        <end position="70"/>
    </location>
</feature>
<dbReference type="PANTHER" id="PTHR38684:SF1">
    <property type="entry name" value="PROTEIN AMPE"/>
    <property type="match status" value="1"/>
</dbReference>
<sequence>MNFLVILICLAINYLWLKDFDRFDDGWFFRFRCRMDNFTSGLVAKSNLGWLLAIVVLYAVPMLCLGAVLLATGDRAFGLPTMIVHIFVLLIAFDRTQPGKLASDFLDKWKAGDMEACVLYIQQELPGAEVPDIDNKEALSKYFRKQLVYRSFEKMFVMFFWYMVSGPMGILFCYVSYQLRDSHSEDQIDSQINFVALVIKFLEWIPIRLLAITFSLAGNFVKCFENVKNTFWDLGKNTDNSELLYSYAACALAGMAEVDRSTDDSSQEEGAGEVAEIEALLGLLERSQAIWLGMLALITIFGLQIF</sequence>
<reference evidence="3" key="1">
    <citation type="submission" date="2017-08" db="EMBL/GenBank/DDBJ databases">
        <title>A dynamic microbial community with high functional redundancy inhabits the cold, oxic subseafloor aquifer.</title>
        <authorList>
            <person name="Tully B.J."/>
            <person name="Wheat C.G."/>
            <person name="Glazer B.T."/>
            <person name="Huber J.A."/>
        </authorList>
    </citation>
    <scope>NUCLEOTIDE SEQUENCE [LARGE SCALE GENOMIC DNA]</scope>
</reference>
<dbReference type="AlphaFoldDB" id="A0A2A5AYW0"/>
<name>A0A2A5AYW0_9GAMM</name>
<comment type="caution">
    <text evidence="2">The sequence shown here is derived from an EMBL/GenBank/DDBJ whole genome shotgun (WGS) entry which is preliminary data.</text>
</comment>
<evidence type="ECO:0000313" key="3">
    <source>
        <dbReference type="Proteomes" id="UP000218327"/>
    </source>
</evidence>
<keyword evidence="1" id="KW-0472">Membrane</keyword>
<organism evidence="2 3">
    <name type="scientific">SAR86 cluster bacterium</name>
    <dbReference type="NCBI Taxonomy" id="2030880"/>
    <lineage>
        <taxon>Bacteria</taxon>
        <taxon>Pseudomonadati</taxon>
        <taxon>Pseudomonadota</taxon>
        <taxon>Gammaproteobacteria</taxon>
        <taxon>SAR86 cluster</taxon>
    </lineage>
</organism>
<keyword evidence="1" id="KW-1133">Transmembrane helix</keyword>
<protein>
    <recommendedName>
        <fullName evidence="4">Regulatory signaling modulator protein AmpE</fullName>
    </recommendedName>
</protein>
<evidence type="ECO:0008006" key="4">
    <source>
        <dbReference type="Google" id="ProtNLM"/>
    </source>
</evidence>
<dbReference type="InterPro" id="IPR052966">
    <property type="entry name" value="Beta-lactamase_Reg"/>
</dbReference>
<evidence type="ECO:0000313" key="2">
    <source>
        <dbReference type="EMBL" id="PCJ24459.1"/>
    </source>
</evidence>
<feature type="transmembrane region" description="Helical" evidence="1">
    <location>
        <begin position="289"/>
        <end position="305"/>
    </location>
</feature>
<proteinExistence type="predicted"/>
<keyword evidence="1" id="KW-0812">Transmembrane</keyword>
<gene>
    <name evidence="2" type="ORF">COA96_09435</name>
</gene>
<dbReference type="GO" id="GO:0046677">
    <property type="term" value="P:response to antibiotic"/>
    <property type="evidence" value="ECO:0007669"/>
    <property type="project" value="TreeGrafter"/>
</dbReference>
<dbReference type="GO" id="GO:0005886">
    <property type="term" value="C:plasma membrane"/>
    <property type="evidence" value="ECO:0007669"/>
    <property type="project" value="TreeGrafter"/>
</dbReference>
<dbReference type="Proteomes" id="UP000218327">
    <property type="component" value="Unassembled WGS sequence"/>
</dbReference>
<dbReference type="EMBL" id="NVVJ01000026">
    <property type="protein sequence ID" value="PCJ24459.1"/>
    <property type="molecule type" value="Genomic_DNA"/>
</dbReference>
<dbReference type="Pfam" id="PF17113">
    <property type="entry name" value="AmpE"/>
    <property type="match status" value="1"/>
</dbReference>
<dbReference type="PANTHER" id="PTHR38684">
    <property type="entry name" value="PROTEIN AMPE"/>
    <property type="match status" value="1"/>
</dbReference>
<accession>A0A2A5AYW0</accession>
<feature type="transmembrane region" description="Helical" evidence="1">
    <location>
        <begin position="77"/>
        <end position="93"/>
    </location>
</feature>
<evidence type="ECO:0000256" key="1">
    <source>
        <dbReference type="SAM" id="Phobius"/>
    </source>
</evidence>